<evidence type="ECO:0000313" key="7">
    <source>
        <dbReference type="EMBL" id="QIK63627.1"/>
    </source>
</evidence>
<dbReference type="EMBL" id="CP049863">
    <property type="protein sequence ID" value="QIK63627.1"/>
    <property type="molecule type" value="Genomic_DNA"/>
</dbReference>
<dbReference type="Pfam" id="PF02776">
    <property type="entry name" value="TPP_enzyme_N"/>
    <property type="match status" value="1"/>
</dbReference>
<dbReference type="GO" id="GO:0000287">
    <property type="term" value="F:magnesium ion binding"/>
    <property type="evidence" value="ECO:0007669"/>
    <property type="project" value="InterPro"/>
</dbReference>
<evidence type="ECO:0000259" key="5">
    <source>
        <dbReference type="Pfam" id="PF02775"/>
    </source>
</evidence>
<dbReference type="FunFam" id="3.40.50.970:FF:000007">
    <property type="entry name" value="Acetolactate synthase"/>
    <property type="match status" value="1"/>
</dbReference>
<dbReference type="CDD" id="cd07035">
    <property type="entry name" value="TPP_PYR_POX_like"/>
    <property type="match status" value="1"/>
</dbReference>
<name>A0A6G7XGV9_9MICO</name>
<dbReference type="Proteomes" id="UP000502677">
    <property type="component" value="Chromosome"/>
</dbReference>
<sequence>MSQSAGHLIVRTLEAHGVRRVYAVPGESYLDVLDGLHDSGIETVVCRHEGGAGFMALAEGRLTGQPGIAMVTRGPGAANAMIAVHTAWQDATSLVLFVGLVPVADRERDAFQEFSLTGWFGSTAKRVMTIDDASRAGELVNEALRIAASGRPGPVVVGLPEDVLTHVTDASVPTPVAAARPVPAESDVSSLVDRLTRAQRPALVVGGDGWQSGCGRDLASFAAAAGIPVFADWRAYDAVPHDAASWAGWLGYGRADAVAAGYAEADLLVFVGCTRSDVLSDGYTRGLDTETVLVLADPNAATHAGRIDQQLLATPETFARALGETDHAAARGARSDDWMAGRHDAQLRFAQHRSDASVNAGVGIAEASGPAAVVAGTTSTVDLGVDLGTAFGILDDRLGGEAILTFGAGNATIWAHRFVRHLTPASLVGARNGAMGLAVPAAVAASLAFPERRAVAVCGDGDFLMNGQELATAFAHGGAPLVIVVDNGIYGTIVQHQEREYPGRPSGTRMANPNFADWMRSFGGHGEHVERTEDFAAALDRALAADGPALIHVVIDSSVMPPASSEV</sequence>
<dbReference type="SUPFAM" id="SSF52467">
    <property type="entry name" value="DHS-like NAD/FAD-binding domain"/>
    <property type="match status" value="1"/>
</dbReference>
<dbReference type="Pfam" id="PF02775">
    <property type="entry name" value="TPP_enzyme_C"/>
    <property type="match status" value="1"/>
</dbReference>
<dbReference type="GO" id="GO:0030976">
    <property type="term" value="F:thiamine pyrophosphate binding"/>
    <property type="evidence" value="ECO:0007669"/>
    <property type="project" value="InterPro"/>
</dbReference>
<dbReference type="InterPro" id="IPR011766">
    <property type="entry name" value="TPP_enzyme_TPP-bd"/>
</dbReference>
<dbReference type="GO" id="GO:0005948">
    <property type="term" value="C:acetolactate synthase complex"/>
    <property type="evidence" value="ECO:0007669"/>
    <property type="project" value="TreeGrafter"/>
</dbReference>
<evidence type="ECO:0000259" key="4">
    <source>
        <dbReference type="Pfam" id="PF00205"/>
    </source>
</evidence>
<evidence type="ECO:0000259" key="6">
    <source>
        <dbReference type="Pfam" id="PF02776"/>
    </source>
</evidence>
<protein>
    <submittedName>
        <fullName evidence="7">Acetolactate synthase</fullName>
    </submittedName>
</protein>
<dbReference type="SUPFAM" id="SSF52518">
    <property type="entry name" value="Thiamin diphosphate-binding fold (THDP-binding)"/>
    <property type="match status" value="2"/>
</dbReference>
<comment type="similarity">
    <text evidence="1 3">Belongs to the TPP enzyme family.</text>
</comment>
<dbReference type="PANTHER" id="PTHR18968:SF120">
    <property type="entry name" value="ACETOLACTATE SYNTHASE LARGE SUBUNIT"/>
    <property type="match status" value="1"/>
</dbReference>
<dbReference type="CDD" id="cd00568">
    <property type="entry name" value="TPP_enzymes"/>
    <property type="match status" value="1"/>
</dbReference>
<evidence type="ECO:0000313" key="8">
    <source>
        <dbReference type="Proteomes" id="UP000502677"/>
    </source>
</evidence>
<dbReference type="KEGG" id="lvi:G7068_10795"/>
<dbReference type="RefSeq" id="WP_166291961.1">
    <property type="nucleotide sequence ID" value="NZ_CP049863.1"/>
</dbReference>
<organism evidence="7 8">
    <name type="scientific">Leucobacter viscericola</name>
    <dbReference type="NCBI Taxonomy" id="2714935"/>
    <lineage>
        <taxon>Bacteria</taxon>
        <taxon>Bacillati</taxon>
        <taxon>Actinomycetota</taxon>
        <taxon>Actinomycetes</taxon>
        <taxon>Micrococcales</taxon>
        <taxon>Microbacteriaceae</taxon>
        <taxon>Leucobacter</taxon>
    </lineage>
</organism>
<feature type="domain" description="Thiamine pyrophosphate enzyme TPP-binding" evidence="5">
    <location>
        <begin position="407"/>
        <end position="553"/>
    </location>
</feature>
<dbReference type="GO" id="GO:0009097">
    <property type="term" value="P:isoleucine biosynthetic process"/>
    <property type="evidence" value="ECO:0007669"/>
    <property type="project" value="TreeGrafter"/>
</dbReference>
<accession>A0A6G7XGV9</accession>
<dbReference type="Gene3D" id="3.40.50.970">
    <property type="match status" value="2"/>
</dbReference>
<evidence type="ECO:0000256" key="3">
    <source>
        <dbReference type="RuleBase" id="RU362132"/>
    </source>
</evidence>
<feature type="domain" description="Thiamine pyrophosphate enzyme central" evidence="4">
    <location>
        <begin position="189"/>
        <end position="322"/>
    </location>
</feature>
<dbReference type="Pfam" id="PF00205">
    <property type="entry name" value="TPP_enzyme_M"/>
    <property type="match status" value="1"/>
</dbReference>
<dbReference type="PANTHER" id="PTHR18968">
    <property type="entry name" value="THIAMINE PYROPHOSPHATE ENZYMES"/>
    <property type="match status" value="1"/>
</dbReference>
<dbReference type="GO" id="GO:0050660">
    <property type="term" value="F:flavin adenine dinucleotide binding"/>
    <property type="evidence" value="ECO:0007669"/>
    <property type="project" value="TreeGrafter"/>
</dbReference>
<dbReference type="Gene3D" id="3.40.50.1220">
    <property type="entry name" value="TPP-binding domain"/>
    <property type="match status" value="1"/>
</dbReference>
<keyword evidence="8" id="KW-1185">Reference proteome</keyword>
<reference evidence="7 8" key="1">
    <citation type="submission" date="2020-03" db="EMBL/GenBank/DDBJ databases">
        <title>Leucobacter sp. nov., isolated from beetles.</title>
        <authorList>
            <person name="Hyun D.-W."/>
            <person name="Bae J.-W."/>
        </authorList>
    </citation>
    <scope>NUCLEOTIDE SEQUENCE [LARGE SCALE GENOMIC DNA]</scope>
    <source>
        <strain evidence="7 8">HDW9C</strain>
    </source>
</reference>
<dbReference type="GO" id="GO:0003984">
    <property type="term" value="F:acetolactate synthase activity"/>
    <property type="evidence" value="ECO:0007669"/>
    <property type="project" value="TreeGrafter"/>
</dbReference>
<keyword evidence="2 3" id="KW-0786">Thiamine pyrophosphate</keyword>
<proteinExistence type="inferred from homology"/>
<dbReference type="GO" id="GO:0009099">
    <property type="term" value="P:L-valine biosynthetic process"/>
    <property type="evidence" value="ECO:0007669"/>
    <property type="project" value="TreeGrafter"/>
</dbReference>
<dbReference type="InterPro" id="IPR045229">
    <property type="entry name" value="TPP_enz"/>
</dbReference>
<evidence type="ECO:0000256" key="2">
    <source>
        <dbReference type="ARBA" id="ARBA00023052"/>
    </source>
</evidence>
<gene>
    <name evidence="7" type="ORF">G7068_10795</name>
</gene>
<dbReference type="InterPro" id="IPR012001">
    <property type="entry name" value="Thiamin_PyroP_enz_TPP-bd_dom"/>
</dbReference>
<dbReference type="InterPro" id="IPR029061">
    <property type="entry name" value="THDP-binding"/>
</dbReference>
<dbReference type="InterPro" id="IPR012000">
    <property type="entry name" value="Thiamin_PyroP_enz_cen_dom"/>
</dbReference>
<dbReference type="AlphaFoldDB" id="A0A6G7XGV9"/>
<dbReference type="InterPro" id="IPR029035">
    <property type="entry name" value="DHS-like_NAD/FAD-binding_dom"/>
</dbReference>
<feature type="domain" description="Thiamine pyrophosphate enzyme N-terminal TPP-binding" evidence="6">
    <location>
        <begin position="5"/>
        <end position="114"/>
    </location>
</feature>
<evidence type="ECO:0000256" key="1">
    <source>
        <dbReference type="ARBA" id="ARBA00007812"/>
    </source>
</evidence>